<dbReference type="InterPro" id="IPR030949">
    <property type="entry name" value="ECF_S_folate_fam"/>
</dbReference>
<organism evidence="2 3">
    <name type="scientific">Gallibacter intestinalis</name>
    <dbReference type="NCBI Taxonomy" id="2779356"/>
    <lineage>
        <taxon>Bacteria</taxon>
        <taxon>Bacillati</taxon>
        <taxon>Bacillota</taxon>
        <taxon>Clostridia</taxon>
        <taxon>Eubacteriales</taxon>
        <taxon>Eubacteriaceae</taxon>
        <taxon>Gallibacter</taxon>
    </lineage>
</organism>
<evidence type="ECO:0000313" key="3">
    <source>
        <dbReference type="Proteomes" id="UP001516588"/>
    </source>
</evidence>
<dbReference type="InterPro" id="IPR024529">
    <property type="entry name" value="ECF_trnsprt_substrate-spec"/>
</dbReference>
<feature type="transmembrane region" description="Helical" evidence="1">
    <location>
        <begin position="140"/>
        <end position="158"/>
    </location>
</feature>
<accession>A0ABR9QY26</accession>
<feature type="transmembrane region" description="Helical" evidence="1">
    <location>
        <begin position="74"/>
        <end position="93"/>
    </location>
</feature>
<comment type="caution">
    <text evidence="2">The sequence shown here is derived from an EMBL/GenBank/DDBJ whole genome shotgun (WGS) entry which is preliminary data.</text>
</comment>
<dbReference type="RefSeq" id="WP_226385407.1">
    <property type="nucleotide sequence ID" value="NZ_JADCKA010000009.1"/>
</dbReference>
<keyword evidence="1" id="KW-1133">Transmembrane helix</keyword>
<evidence type="ECO:0000256" key="1">
    <source>
        <dbReference type="SAM" id="Phobius"/>
    </source>
</evidence>
<keyword evidence="1" id="KW-0472">Membrane</keyword>
<feature type="transmembrane region" description="Helical" evidence="1">
    <location>
        <begin position="39"/>
        <end position="62"/>
    </location>
</feature>
<dbReference type="EMBL" id="JADCKA010000009">
    <property type="protein sequence ID" value="MBE5035758.1"/>
    <property type="molecule type" value="Genomic_DNA"/>
</dbReference>
<gene>
    <name evidence="2" type="ORF">INF20_05615</name>
</gene>
<evidence type="ECO:0000313" key="2">
    <source>
        <dbReference type="EMBL" id="MBE5035758.1"/>
    </source>
</evidence>
<dbReference type="Proteomes" id="UP001516588">
    <property type="component" value="Unassembled WGS sequence"/>
</dbReference>
<keyword evidence="3" id="KW-1185">Reference proteome</keyword>
<feature type="transmembrane region" description="Helical" evidence="1">
    <location>
        <begin position="105"/>
        <end position="128"/>
    </location>
</feature>
<sequence>MKKANLTYQLIVMAFLIALEIVFTRFLSIQLPIARIGFGFLPVAVTAIMFGPIKAGICYAIGDVLGMLIFPSGMYFPGFTLSAFITGVLYGLILHNREVTTKRAFLAALTVLCSITVVLNTLWLYIMMGQGFWALVPTRLAEAALMLVVQTITIPFIWNRVILKIPMKPIF</sequence>
<dbReference type="Pfam" id="PF12822">
    <property type="entry name" value="ECF_trnsprt"/>
    <property type="match status" value="1"/>
</dbReference>
<proteinExistence type="predicted"/>
<dbReference type="NCBIfam" id="TIGR04518">
    <property type="entry name" value="ECF_S_folT_fam"/>
    <property type="match status" value="1"/>
</dbReference>
<name>A0ABR9QY26_9FIRM</name>
<reference evidence="2 3" key="1">
    <citation type="submission" date="2020-10" db="EMBL/GenBank/DDBJ databases">
        <title>ChiBAC.</title>
        <authorList>
            <person name="Zenner C."/>
            <person name="Hitch T.C.A."/>
            <person name="Clavel T."/>
        </authorList>
    </citation>
    <scope>NUCLEOTIDE SEQUENCE [LARGE SCALE GENOMIC DNA]</scope>
    <source>
        <strain evidence="2 3">DSM 108706</strain>
    </source>
</reference>
<protein>
    <submittedName>
        <fullName evidence="2">Folate family ECF transporter S component</fullName>
    </submittedName>
</protein>
<dbReference type="Gene3D" id="1.10.1760.20">
    <property type="match status" value="1"/>
</dbReference>
<keyword evidence="1" id="KW-0812">Transmembrane</keyword>
<feature type="transmembrane region" description="Helical" evidence="1">
    <location>
        <begin position="6"/>
        <end position="27"/>
    </location>
</feature>